<protein>
    <recommendedName>
        <fullName evidence="7">Protein kinase domain-containing protein</fullName>
    </recommendedName>
</protein>
<keyword evidence="4" id="KW-0418">Kinase</keyword>
<evidence type="ECO:0000256" key="6">
    <source>
        <dbReference type="SAM" id="MobiDB-lite"/>
    </source>
</evidence>
<evidence type="ECO:0000259" key="7">
    <source>
        <dbReference type="SMART" id="SM00220"/>
    </source>
</evidence>
<evidence type="ECO:0000313" key="8">
    <source>
        <dbReference type="EMBL" id="GJN16511.1"/>
    </source>
</evidence>
<evidence type="ECO:0000256" key="1">
    <source>
        <dbReference type="ARBA" id="ARBA00022527"/>
    </source>
</evidence>
<dbReference type="EMBL" id="BQKI01000072">
    <property type="protein sequence ID" value="GJN16511.1"/>
    <property type="molecule type" value="Genomic_DNA"/>
</dbReference>
<dbReference type="Gene3D" id="1.10.510.10">
    <property type="entry name" value="Transferase(Phosphotransferase) domain 1"/>
    <property type="match status" value="1"/>
</dbReference>
<evidence type="ECO:0000256" key="3">
    <source>
        <dbReference type="ARBA" id="ARBA00022741"/>
    </source>
</evidence>
<dbReference type="GO" id="GO:0005524">
    <property type="term" value="F:ATP binding"/>
    <property type="evidence" value="ECO:0007669"/>
    <property type="project" value="UniProtKB-KW"/>
</dbReference>
<accession>A0AAV5E207</accession>
<evidence type="ECO:0000256" key="2">
    <source>
        <dbReference type="ARBA" id="ARBA00022679"/>
    </source>
</evidence>
<keyword evidence="1" id="KW-0723">Serine/threonine-protein kinase</keyword>
<dbReference type="PANTHER" id="PTHR24058:SF103">
    <property type="entry name" value="SERINE_THREONINE-PROTEIN KINASE PRP4 HOMOLOG"/>
    <property type="match status" value="1"/>
</dbReference>
<name>A0AAV5E207_ELECO</name>
<gene>
    <name evidence="8" type="primary">gb03510</name>
    <name evidence="8" type="ORF">PR202_gb03510</name>
</gene>
<evidence type="ECO:0000313" key="9">
    <source>
        <dbReference type="Proteomes" id="UP001054889"/>
    </source>
</evidence>
<sequence>MAADGRAHSLSPPKRRRSTDGAQLDASSAKRPKHAAAAIDVDADSSYRSRDYRNNGREWMTSRVVSDRHSDSYRCGELLNGRYAIQSGHGKGVFSTVVRAKDLQAGKDDPEQVSIKIIRINDTTNRVGKDKVSILRKLAVGCCLYELYTGETLFPGPSNNDMLRRHMELKGPFPKKMLRKGAFTAQHFKRDMNFEATEDDPVTRKVSRRLILNTKPKGIGSKVSNLHSEDPKLLSSFKDLLDKIFFLDPEKRITVEQALSHPFIITGKVK</sequence>
<dbReference type="AlphaFoldDB" id="A0AAV5E207"/>
<dbReference type="SMART" id="SM00220">
    <property type="entry name" value="S_TKc"/>
    <property type="match status" value="1"/>
</dbReference>
<organism evidence="8 9">
    <name type="scientific">Eleusine coracana subsp. coracana</name>
    <dbReference type="NCBI Taxonomy" id="191504"/>
    <lineage>
        <taxon>Eukaryota</taxon>
        <taxon>Viridiplantae</taxon>
        <taxon>Streptophyta</taxon>
        <taxon>Embryophyta</taxon>
        <taxon>Tracheophyta</taxon>
        <taxon>Spermatophyta</taxon>
        <taxon>Magnoliopsida</taxon>
        <taxon>Liliopsida</taxon>
        <taxon>Poales</taxon>
        <taxon>Poaceae</taxon>
        <taxon>PACMAD clade</taxon>
        <taxon>Chloridoideae</taxon>
        <taxon>Cynodonteae</taxon>
        <taxon>Eleusininae</taxon>
        <taxon>Eleusine</taxon>
    </lineage>
</organism>
<dbReference type="InterPro" id="IPR050494">
    <property type="entry name" value="Ser_Thr_dual-spec_kinase"/>
</dbReference>
<dbReference type="InterPro" id="IPR000719">
    <property type="entry name" value="Prot_kinase_dom"/>
</dbReference>
<keyword evidence="2" id="KW-0808">Transferase</keyword>
<proteinExistence type="predicted"/>
<comment type="caution">
    <text evidence="8">The sequence shown here is derived from an EMBL/GenBank/DDBJ whole genome shotgun (WGS) entry which is preliminary data.</text>
</comment>
<feature type="region of interest" description="Disordered" evidence="6">
    <location>
        <begin position="1"/>
        <end position="42"/>
    </location>
</feature>
<feature type="domain" description="Protein kinase" evidence="7">
    <location>
        <begin position="83"/>
        <end position="264"/>
    </location>
</feature>
<keyword evidence="3" id="KW-0547">Nucleotide-binding</keyword>
<reference evidence="8" key="1">
    <citation type="journal article" date="2018" name="DNA Res.">
        <title>Multiple hybrid de novo genome assembly of finger millet, an orphan allotetraploid crop.</title>
        <authorList>
            <person name="Hatakeyama M."/>
            <person name="Aluri S."/>
            <person name="Balachadran M.T."/>
            <person name="Sivarajan S.R."/>
            <person name="Patrignani A."/>
            <person name="Gruter S."/>
            <person name="Poveda L."/>
            <person name="Shimizu-Inatsugi R."/>
            <person name="Baeten J."/>
            <person name="Francoijs K.J."/>
            <person name="Nataraja K.N."/>
            <person name="Reddy Y.A.N."/>
            <person name="Phadnis S."/>
            <person name="Ravikumar R.L."/>
            <person name="Schlapbach R."/>
            <person name="Sreeman S.M."/>
            <person name="Shimizu K.K."/>
        </authorList>
    </citation>
    <scope>NUCLEOTIDE SEQUENCE</scope>
</reference>
<dbReference type="SUPFAM" id="SSF56112">
    <property type="entry name" value="Protein kinase-like (PK-like)"/>
    <property type="match status" value="1"/>
</dbReference>
<reference evidence="8" key="2">
    <citation type="submission" date="2021-12" db="EMBL/GenBank/DDBJ databases">
        <title>Resequencing data analysis of finger millet.</title>
        <authorList>
            <person name="Hatakeyama M."/>
            <person name="Aluri S."/>
            <person name="Balachadran M.T."/>
            <person name="Sivarajan S.R."/>
            <person name="Poveda L."/>
            <person name="Shimizu-Inatsugi R."/>
            <person name="Schlapbach R."/>
            <person name="Sreeman S.M."/>
            <person name="Shimizu K.K."/>
        </authorList>
    </citation>
    <scope>NUCLEOTIDE SEQUENCE</scope>
</reference>
<dbReference type="InterPro" id="IPR011009">
    <property type="entry name" value="Kinase-like_dom_sf"/>
</dbReference>
<dbReference type="GO" id="GO:0004674">
    <property type="term" value="F:protein serine/threonine kinase activity"/>
    <property type="evidence" value="ECO:0007669"/>
    <property type="project" value="UniProtKB-KW"/>
</dbReference>
<keyword evidence="9" id="KW-1185">Reference proteome</keyword>
<evidence type="ECO:0000256" key="5">
    <source>
        <dbReference type="ARBA" id="ARBA00022840"/>
    </source>
</evidence>
<dbReference type="Proteomes" id="UP001054889">
    <property type="component" value="Unassembled WGS sequence"/>
</dbReference>
<dbReference type="PANTHER" id="PTHR24058">
    <property type="entry name" value="DUAL SPECIFICITY PROTEIN KINASE"/>
    <property type="match status" value="1"/>
</dbReference>
<keyword evidence="5" id="KW-0067">ATP-binding</keyword>
<evidence type="ECO:0000256" key="4">
    <source>
        <dbReference type="ARBA" id="ARBA00022777"/>
    </source>
</evidence>
<dbReference type="Gene3D" id="3.30.200.20">
    <property type="entry name" value="Phosphorylase Kinase, domain 1"/>
    <property type="match status" value="1"/>
</dbReference>